<proteinExistence type="predicted"/>
<dbReference type="PATRIC" id="fig|1403316.3.peg.367"/>
<evidence type="ECO:0000313" key="2">
    <source>
        <dbReference type="Proteomes" id="UP000017119"/>
    </source>
</evidence>
<gene>
    <name evidence="1" type="ORF">PRV_01985</name>
</gene>
<dbReference type="RefSeq" id="WP_022769950.1">
    <property type="nucleotide sequence ID" value="NC_022575.1"/>
</dbReference>
<protein>
    <submittedName>
        <fullName evidence="1">Uncharacterized protein</fullName>
    </submittedName>
</protein>
<dbReference type="EMBL" id="CP006771">
    <property type="protein sequence ID" value="AGX89135.1"/>
    <property type="molecule type" value="Genomic_DNA"/>
</dbReference>
<dbReference type="HOGENOM" id="CLU_833724_0_0_14"/>
<evidence type="ECO:0000313" key="1">
    <source>
        <dbReference type="EMBL" id="AGX89135.1"/>
    </source>
</evidence>
<dbReference type="KEGG" id="mpv:PRV_01985"/>
<accession>U5NCS2</accession>
<keyword evidence="2" id="KW-1185">Reference proteome</keyword>
<dbReference type="AlphaFoldDB" id="U5NCS2"/>
<organism evidence="1 2">
    <name type="scientific">Mycoplasma parvum str. Indiana</name>
    <dbReference type="NCBI Taxonomy" id="1403316"/>
    <lineage>
        <taxon>Bacteria</taxon>
        <taxon>Bacillati</taxon>
        <taxon>Mycoplasmatota</taxon>
        <taxon>Mollicutes</taxon>
        <taxon>Mycoplasmataceae</taxon>
        <taxon>Mycoplasma</taxon>
    </lineage>
</organism>
<reference evidence="1 2" key="1">
    <citation type="journal article" date="2013" name="Genome Announc.">
        <title>Genome Sequence of Mycoplasma parvum (Formerly Eperythrozoon parvum), a Diminutive Hemoplasma of the Pig.</title>
        <authorList>
            <person name="do Nascimento N.C."/>
            <person name="Dos Santos A.P."/>
            <person name="Chu Y."/>
            <person name="Guimaraes A.M."/>
            <person name="Pagliaro A."/>
            <person name="Messick J.B."/>
        </authorList>
    </citation>
    <scope>NUCLEOTIDE SEQUENCE [LARGE SCALE GENOMIC DNA]</scope>
    <source>
        <strain evidence="1 2">Indiana</strain>
    </source>
</reference>
<name>U5NCS2_9MOLU</name>
<dbReference type="Proteomes" id="UP000017119">
    <property type="component" value="Chromosome"/>
</dbReference>
<sequence>MGFFGSKETILNVGKEKVIVESSAITSFSDEKNPLKNLGKNKKFVIVGLCLNGEFRPEILLNWEKIQTNNGGSYTIRSNIRKALQEMDKMLRRKINKWIGCLSEDLVDENGEVGIGFLDQIFTVQGGGGSGQIIWELKNQKNSTKLTANYKNECKNLKKETIICKIKPQFVNENIKAEAKKLIEEKLEKAIENLVNRWLNKGIWDGKKLCVYPSGFKFKDDICLKSGEIGNDIKLKDDIKKLVKNLQKNGNINVEIGNYWLSGRWKSKDKEVWGQKKQNSNEQEVTWKLIEFAGSIGQLQEKPLNQAVKELVDEFENVISDRKKEFCGIWNKGISCPKGGLIYGQ</sequence>